<dbReference type="EnsemblMetazoa" id="XM_021348351.2">
    <property type="protein sequence ID" value="XP_021204026.2"/>
    <property type="gene ID" value="LOC101746477"/>
</dbReference>
<dbReference type="SUPFAM" id="SSF57667">
    <property type="entry name" value="beta-beta-alpha zinc fingers"/>
    <property type="match status" value="2"/>
</dbReference>
<feature type="domain" description="C2H2-type" evidence="9">
    <location>
        <begin position="356"/>
        <end position="384"/>
    </location>
</feature>
<evidence type="ECO:0000259" key="9">
    <source>
        <dbReference type="PROSITE" id="PS50157"/>
    </source>
</evidence>
<evidence type="ECO:0000256" key="3">
    <source>
        <dbReference type="ARBA" id="ARBA00022737"/>
    </source>
</evidence>
<reference evidence="11" key="1">
    <citation type="journal article" date="2008" name="Insect Biochem. Mol. Biol.">
        <title>The genome of a lepidopteran model insect, the silkworm Bombyx mori.</title>
        <authorList>
            <consortium name="International Silkworm Genome Consortium"/>
        </authorList>
    </citation>
    <scope>NUCLEOTIDE SEQUENCE [LARGE SCALE GENOMIC DNA]</scope>
    <source>
        <strain evidence="11">p50T</strain>
    </source>
</reference>
<dbReference type="SMART" id="SM00355">
    <property type="entry name" value="ZnF_C2H2"/>
    <property type="match status" value="7"/>
</dbReference>
<keyword evidence="3" id="KW-0677">Repeat</keyword>
<dbReference type="PANTHER" id="PTHR24390">
    <property type="entry name" value="ZINC FINGER PROTEIN"/>
    <property type="match status" value="1"/>
</dbReference>
<keyword evidence="5" id="KW-0862">Zinc</keyword>
<evidence type="ECO:0000313" key="11">
    <source>
        <dbReference type="Proteomes" id="UP000005204"/>
    </source>
</evidence>
<comment type="subcellular location">
    <subcellularLocation>
        <location evidence="1">Nucleus</location>
    </subcellularLocation>
</comment>
<organism evidence="10 11">
    <name type="scientific">Bombyx mori</name>
    <name type="common">Silk moth</name>
    <dbReference type="NCBI Taxonomy" id="7091"/>
    <lineage>
        <taxon>Eukaryota</taxon>
        <taxon>Metazoa</taxon>
        <taxon>Ecdysozoa</taxon>
        <taxon>Arthropoda</taxon>
        <taxon>Hexapoda</taxon>
        <taxon>Insecta</taxon>
        <taxon>Pterygota</taxon>
        <taxon>Neoptera</taxon>
        <taxon>Endopterygota</taxon>
        <taxon>Lepidoptera</taxon>
        <taxon>Glossata</taxon>
        <taxon>Ditrysia</taxon>
        <taxon>Bombycoidea</taxon>
        <taxon>Bombycidae</taxon>
        <taxon>Bombycinae</taxon>
        <taxon>Bombyx</taxon>
    </lineage>
</organism>
<dbReference type="PROSITE" id="PS50157">
    <property type="entry name" value="ZINC_FINGER_C2H2_2"/>
    <property type="match status" value="5"/>
</dbReference>
<feature type="domain" description="C2H2-type" evidence="9">
    <location>
        <begin position="301"/>
        <end position="328"/>
    </location>
</feature>
<evidence type="ECO:0000256" key="8">
    <source>
        <dbReference type="PROSITE-ProRule" id="PRU00042"/>
    </source>
</evidence>
<dbReference type="EnsemblMetazoa" id="XM_021348350.2">
    <property type="protein sequence ID" value="XP_021204025.2"/>
    <property type="gene ID" value="LOC101746477"/>
</dbReference>
<keyword evidence="7" id="KW-0539">Nucleus</keyword>
<dbReference type="AlphaFoldDB" id="A0A8R2HMY7"/>
<feature type="domain" description="C2H2-type" evidence="9">
    <location>
        <begin position="328"/>
        <end position="355"/>
    </location>
</feature>
<feature type="domain" description="C2H2-type" evidence="9">
    <location>
        <begin position="386"/>
        <end position="409"/>
    </location>
</feature>
<dbReference type="InterPro" id="IPR012934">
    <property type="entry name" value="Znf_AD"/>
</dbReference>
<evidence type="ECO:0000256" key="5">
    <source>
        <dbReference type="ARBA" id="ARBA00022833"/>
    </source>
</evidence>
<evidence type="ECO:0000256" key="6">
    <source>
        <dbReference type="ARBA" id="ARBA00023125"/>
    </source>
</evidence>
<dbReference type="RefSeq" id="XP_062531758.1">
    <property type="nucleotide sequence ID" value="XM_062675774.1"/>
</dbReference>
<dbReference type="GO" id="GO:0003700">
    <property type="term" value="F:DNA-binding transcription factor activity"/>
    <property type="evidence" value="ECO:0007669"/>
    <property type="project" value="TreeGrafter"/>
</dbReference>
<dbReference type="PANTHER" id="PTHR24390:SF159">
    <property type="entry name" value="GROWTH FACTOR INDEPENDENT 1 TRANSCRIPTIONAL REPRESSOR"/>
    <property type="match status" value="1"/>
</dbReference>
<proteinExistence type="predicted"/>
<dbReference type="InterPro" id="IPR013087">
    <property type="entry name" value="Znf_C2H2_type"/>
</dbReference>
<dbReference type="GO" id="GO:0008270">
    <property type="term" value="F:zinc ion binding"/>
    <property type="evidence" value="ECO:0007669"/>
    <property type="project" value="UniProtKB-KW"/>
</dbReference>
<dbReference type="GO" id="GO:0006357">
    <property type="term" value="P:regulation of transcription by RNA polymerase II"/>
    <property type="evidence" value="ECO:0007669"/>
    <property type="project" value="TreeGrafter"/>
</dbReference>
<evidence type="ECO:0000256" key="7">
    <source>
        <dbReference type="ARBA" id="ARBA00023242"/>
    </source>
</evidence>
<evidence type="ECO:0000256" key="1">
    <source>
        <dbReference type="ARBA" id="ARBA00004123"/>
    </source>
</evidence>
<accession>A0A8R2HMY7</accession>
<feature type="domain" description="C2H2-type" evidence="9">
    <location>
        <begin position="176"/>
        <end position="199"/>
    </location>
</feature>
<evidence type="ECO:0000313" key="10">
    <source>
        <dbReference type="EnsemblMetazoa" id="XP_021204026.2"/>
    </source>
</evidence>
<sequence length="421" mass="48991">MELPCPKNLWLEYTWMENTEVYGQMLEQCFGFNFPEDIRPKQQICEVCVTRLRDSVRFKRQVAECTKRLMDSLRDVKIAAGSTERIKEEFSPADHNNEIDYQDDIRNDSDEIETGKLKGEYVEEPERKYKTEDKIVGRPSKTKQIRNVDPKTPRANIGLLLQHTTILPFKSNRGYFNCFYCGKQFVVIQQLRVHTQTAHGNVTFASITKNILRPNDKVKADIGEVSCRLCSETLNGLPQTVEHLETKHNVQFNYKEKMLKPTECLLCYDLKDGKFACVVCRSEFYFFKTLTKHMNEHSTNYVCDVCGKCFLLAERLKAHAQVHVSSSVSCDVCGKTCATVGRLRSHKRHHHNKRSYVCSICNKSFQTFRMRMQHFEEVHNRSPLDLSCKICTKAFKTTSHLGCHMRTDHFNIPYVKRKKNN</sequence>
<evidence type="ECO:0000256" key="4">
    <source>
        <dbReference type="ARBA" id="ARBA00022771"/>
    </source>
</evidence>
<dbReference type="GO" id="GO:0005634">
    <property type="term" value="C:nucleus"/>
    <property type="evidence" value="ECO:0007669"/>
    <property type="project" value="UniProtKB-SubCell"/>
</dbReference>
<dbReference type="InterPro" id="IPR036236">
    <property type="entry name" value="Znf_C2H2_sf"/>
</dbReference>
<dbReference type="GO" id="GO:0000978">
    <property type="term" value="F:RNA polymerase II cis-regulatory region sequence-specific DNA binding"/>
    <property type="evidence" value="ECO:0007669"/>
    <property type="project" value="TreeGrafter"/>
</dbReference>
<evidence type="ECO:0000256" key="2">
    <source>
        <dbReference type="ARBA" id="ARBA00022723"/>
    </source>
</evidence>
<reference evidence="10" key="2">
    <citation type="submission" date="2022-06" db="UniProtKB">
        <authorList>
            <consortium name="EnsemblMetazoa"/>
        </authorList>
    </citation>
    <scope>IDENTIFICATION</scope>
    <source>
        <strain evidence="10">p50T (Dazao)</strain>
    </source>
</reference>
<name>A0A8R2HMY7_BOMMO</name>
<dbReference type="PROSITE" id="PS00028">
    <property type="entry name" value="ZINC_FINGER_C2H2_1"/>
    <property type="match status" value="5"/>
</dbReference>
<dbReference type="Pfam" id="PF07776">
    <property type="entry name" value="zf-AD"/>
    <property type="match status" value="1"/>
</dbReference>
<dbReference type="Gene3D" id="3.30.160.60">
    <property type="entry name" value="Classic Zinc Finger"/>
    <property type="match status" value="2"/>
</dbReference>
<keyword evidence="2" id="KW-0479">Metal-binding</keyword>
<dbReference type="Proteomes" id="UP000005204">
    <property type="component" value="Unassembled WGS sequence"/>
</dbReference>
<protein>
    <recommendedName>
        <fullName evidence="9">C2H2-type domain-containing protein</fullName>
    </recommendedName>
</protein>
<keyword evidence="11" id="KW-1185">Reference proteome</keyword>
<dbReference type="Pfam" id="PF00096">
    <property type="entry name" value="zf-C2H2"/>
    <property type="match status" value="1"/>
</dbReference>
<dbReference type="GeneID" id="101746477"/>
<keyword evidence="6" id="KW-0238">DNA-binding</keyword>
<keyword evidence="4 8" id="KW-0863">Zinc-finger</keyword>